<name>A0ACC2GC01_DALPE</name>
<accession>A0ACC2GC01</accession>
<reference evidence="1" key="1">
    <citation type="submission" date="2021-05" db="EMBL/GenBank/DDBJ databases">
        <authorList>
            <person name="Pan Q."/>
            <person name="Jouanno E."/>
            <person name="Zahm M."/>
            <person name="Klopp C."/>
            <person name="Cabau C."/>
            <person name="Louis A."/>
            <person name="Berthelot C."/>
            <person name="Parey E."/>
            <person name="Roest Crollius H."/>
            <person name="Montfort J."/>
            <person name="Robinson-Rechavi M."/>
            <person name="Bouchez O."/>
            <person name="Lampietro C."/>
            <person name="Lopez Roques C."/>
            <person name="Donnadieu C."/>
            <person name="Postlethwait J."/>
            <person name="Bobe J."/>
            <person name="Dillon D."/>
            <person name="Chandos A."/>
            <person name="von Hippel F."/>
            <person name="Guiguen Y."/>
        </authorList>
    </citation>
    <scope>NUCLEOTIDE SEQUENCE</scope>
    <source>
        <strain evidence="1">YG-Jan2019</strain>
    </source>
</reference>
<evidence type="ECO:0000313" key="1">
    <source>
        <dbReference type="EMBL" id="KAJ8001013.1"/>
    </source>
</evidence>
<organism evidence="1 2">
    <name type="scientific">Dallia pectoralis</name>
    <name type="common">Alaska blackfish</name>
    <dbReference type="NCBI Taxonomy" id="75939"/>
    <lineage>
        <taxon>Eukaryota</taxon>
        <taxon>Metazoa</taxon>
        <taxon>Chordata</taxon>
        <taxon>Craniata</taxon>
        <taxon>Vertebrata</taxon>
        <taxon>Euteleostomi</taxon>
        <taxon>Actinopterygii</taxon>
        <taxon>Neopterygii</taxon>
        <taxon>Teleostei</taxon>
        <taxon>Protacanthopterygii</taxon>
        <taxon>Esociformes</taxon>
        <taxon>Umbridae</taxon>
        <taxon>Dallia</taxon>
    </lineage>
</organism>
<evidence type="ECO:0000313" key="2">
    <source>
        <dbReference type="Proteomes" id="UP001157502"/>
    </source>
</evidence>
<protein>
    <submittedName>
        <fullName evidence="1">Uncharacterized protein</fullName>
    </submittedName>
</protein>
<keyword evidence="2" id="KW-1185">Reference proteome</keyword>
<comment type="caution">
    <text evidence="1">The sequence shown here is derived from an EMBL/GenBank/DDBJ whole genome shotgun (WGS) entry which is preliminary data.</text>
</comment>
<sequence>MPDTIPEPVYPLRDCQAPKNINRSSDWQKDNMYGKCLIVLCGMLLVAFSGAEEESSGKYRSPTCSNMEEIMACPMNYDPVCGTDGNTYPNECALCVQRQTTKMDILVMKEESC</sequence>
<dbReference type="EMBL" id="CM055742">
    <property type="protein sequence ID" value="KAJ8001013.1"/>
    <property type="molecule type" value="Genomic_DNA"/>
</dbReference>
<gene>
    <name evidence="1" type="ORF">DPEC_G00186400</name>
</gene>
<dbReference type="Proteomes" id="UP001157502">
    <property type="component" value="Chromosome 15"/>
</dbReference>
<proteinExistence type="predicted"/>